<evidence type="ECO:0000256" key="2">
    <source>
        <dbReference type="ARBA" id="ARBA00005176"/>
    </source>
</evidence>
<organism evidence="9 10">
    <name type="scientific">Tropilaelaps mercedesae</name>
    <dbReference type="NCBI Taxonomy" id="418985"/>
    <lineage>
        <taxon>Eukaryota</taxon>
        <taxon>Metazoa</taxon>
        <taxon>Ecdysozoa</taxon>
        <taxon>Arthropoda</taxon>
        <taxon>Chelicerata</taxon>
        <taxon>Arachnida</taxon>
        <taxon>Acari</taxon>
        <taxon>Parasitiformes</taxon>
        <taxon>Mesostigmata</taxon>
        <taxon>Gamasina</taxon>
        <taxon>Dermanyssoidea</taxon>
        <taxon>Laelapidae</taxon>
        <taxon>Tropilaelaps</taxon>
    </lineage>
</organism>
<comment type="catalytic activity">
    <reaction evidence="7">
        <text>succinate semialdehyde + NAD(+) + H2O = succinate + NADH + 2 H(+)</text>
        <dbReference type="Rhea" id="RHEA:13217"/>
        <dbReference type="ChEBI" id="CHEBI:15377"/>
        <dbReference type="ChEBI" id="CHEBI:15378"/>
        <dbReference type="ChEBI" id="CHEBI:30031"/>
        <dbReference type="ChEBI" id="CHEBI:57540"/>
        <dbReference type="ChEBI" id="CHEBI:57706"/>
        <dbReference type="ChEBI" id="CHEBI:57945"/>
        <dbReference type="EC" id="1.2.1.24"/>
    </reaction>
</comment>
<dbReference type="OrthoDB" id="310895at2759"/>
<dbReference type="InParanoid" id="A0A1V9XP30"/>
<dbReference type="Proteomes" id="UP000192247">
    <property type="component" value="Unassembled WGS sequence"/>
</dbReference>
<evidence type="ECO:0000256" key="4">
    <source>
        <dbReference type="ARBA" id="ARBA00023002"/>
    </source>
</evidence>
<comment type="similarity">
    <text evidence="3 6">Belongs to the aldehyde dehydrogenase family.</text>
</comment>
<comment type="caution">
    <text evidence="9">The sequence shown here is derived from an EMBL/GenBank/DDBJ whole genome shotgun (WGS) entry which is preliminary data.</text>
</comment>
<dbReference type="FunFam" id="3.40.309.10:FF:000004">
    <property type="entry name" value="Succinate-semialdehyde dehydrogenase I"/>
    <property type="match status" value="1"/>
</dbReference>
<comment type="function">
    <text evidence="1">Catalyzes one step in the degradation of the inhibitory neurotransmitter gamma-aminobutyric acid (GABA).</text>
</comment>
<proteinExistence type="inferred from homology"/>
<accession>A0A1V9XP30</accession>
<comment type="subunit">
    <text evidence="7">Homotetramer.</text>
</comment>
<evidence type="ECO:0000256" key="6">
    <source>
        <dbReference type="RuleBase" id="RU003345"/>
    </source>
</evidence>
<dbReference type="FunCoup" id="A0A1V9XP30">
    <property type="interactions" value="800"/>
</dbReference>
<keyword evidence="7" id="KW-0496">Mitochondrion</keyword>
<gene>
    <name evidence="9" type="ORF">BIW11_08554</name>
</gene>
<dbReference type="PROSITE" id="PS00687">
    <property type="entry name" value="ALDEHYDE_DEHYDR_GLU"/>
    <property type="match status" value="1"/>
</dbReference>
<dbReference type="CDD" id="cd07103">
    <property type="entry name" value="ALDH_F5_SSADH_GabD"/>
    <property type="match status" value="1"/>
</dbReference>
<dbReference type="InterPro" id="IPR010102">
    <property type="entry name" value="Succ_semiAld_DH"/>
</dbReference>
<evidence type="ECO:0000313" key="9">
    <source>
        <dbReference type="EMBL" id="OQR75236.1"/>
    </source>
</evidence>
<dbReference type="GO" id="GO:0009450">
    <property type="term" value="P:gamma-aminobutyric acid catabolic process"/>
    <property type="evidence" value="ECO:0007669"/>
    <property type="project" value="UniProtKB-UniRule"/>
</dbReference>
<feature type="domain" description="Aldehyde dehydrogenase" evidence="8">
    <location>
        <begin position="55"/>
        <end position="515"/>
    </location>
</feature>
<evidence type="ECO:0000256" key="5">
    <source>
        <dbReference type="PROSITE-ProRule" id="PRU10007"/>
    </source>
</evidence>
<keyword evidence="10" id="KW-1185">Reference proteome</keyword>
<dbReference type="SUPFAM" id="SSF53720">
    <property type="entry name" value="ALDH-like"/>
    <property type="match status" value="1"/>
</dbReference>
<evidence type="ECO:0000256" key="3">
    <source>
        <dbReference type="ARBA" id="ARBA00009986"/>
    </source>
</evidence>
<dbReference type="UniPathway" id="UPA00733"/>
<dbReference type="GO" id="GO:0005739">
    <property type="term" value="C:mitochondrion"/>
    <property type="evidence" value="ECO:0007669"/>
    <property type="project" value="UniProtKB-SubCell"/>
</dbReference>
<protein>
    <recommendedName>
        <fullName evidence="7">Succinate-semialdehyde dehydrogenase</fullName>
        <ecNumber evidence="7">1.2.1.24</ecNumber>
    </recommendedName>
</protein>
<dbReference type="FunFam" id="3.40.605.10:FF:000005">
    <property type="entry name" value="Succinate-semialdehyde dehydrogenase I"/>
    <property type="match status" value="1"/>
</dbReference>
<dbReference type="InterPro" id="IPR016162">
    <property type="entry name" value="Ald_DH_N"/>
</dbReference>
<dbReference type="Pfam" id="PF00171">
    <property type="entry name" value="Aldedh"/>
    <property type="match status" value="1"/>
</dbReference>
<dbReference type="GO" id="GO:0004777">
    <property type="term" value="F:succinate-semialdehyde dehydrogenase (NAD+) activity"/>
    <property type="evidence" value="ECO:0007669"/>
    <property type="project" value="UniProtKB-UniRule"/>
</dbReference>
<dbReference type="InterPro" id="IPR016161">
    <property type="entry name" value="Ald_DH/histidinol_DH"/>
</dbReference>
<dbReference type="STRING" id="418985.A0A1V9XP30"/>
<comment type="pathway">
    <text evidence="2 7">Amino-acid degradation; 4-aminobutanoate degradation.</text>
</comment>
<dbReference type="InterPro" id="IPR016163">
    <property type="entry name" value="Ald_DH_C"/>
</dbReference>
<sequence>MLASVTILDSIKVPLLLARTLPIRVSWSQPLISQSLRLAATQSLLRTQAYIDGKWTAASSGSSFPVYNPSTNKEIANVADCNADDVDKAVKAASKAFEKFSQTSAKERSTLLRNLFDLHNKHHKELAELLTLENGKPLRESLGEIVYGASFLDWFAEEAKRIYGDIVPASTPDREILAIKQPIGVAGIITPWNFPNAMITRKIGAALAIGCTVVVKPAQDTPLSALAIADLAEQAGYPPGVINVLPASQTNTPSVGTAMATHPDMHALSFTGSTAIGKLLLGQCASTVKKVSLELGGNAPFIVFDSADIDRAIQGLMAAKFRNTGQTCVSANRIFVQSGVYEQFIEKLSATMNSQLKVGDGFSEHTTCGPLINAKAVEKVMQHLQDIKTKGGRVVLQGTTRGNFIDPIIAADITPDMQVCHEETFGPLVAIIRFNTEEEVLKAANNTEVGLAGYFYSQDVAQIFRVAKKLQVGMVGVNEGLISAAQAPFGGIKQSGIGREGSRYGVDEYAEIKYICLGGLA</sequence>
<dbReference type="Gene3D" id="3.40.309.10">
    <property type="entry name" value="Aldehyde Dehydrogenase, Chain A, domain 2"/>
    <property type="match status" value="1"/>
</dbReference>
<evidence type="ECO:0000313" key="10">
    <source>
        <dbReference type="Proteomes" id="UP000192247"/>
    </source>
</evidence>
<dbReference type="PANTHER" id="PTHR43353">
    <property type="entry name" value="SUCCINATE-SEMIALDEHYDE DEHYDROGENASE, MITOCHONDRIAL"/>
    <property type="match status" value="1"/>
</dbReference>
<dbReference type="InterPro" id="IPR050740">
    <property type="entry name" value="Aldehyde_DH_Superfamily"/>
</dbReference>
<dbReference type="InterPro" id="IPR015590">
    <property type="entry name" value="Aldehyde_DH_dom"/>
</dbReference>
<feature type="active site" evidence="5">
    <location>
        <position position="294"/>
    </location>
</feature>
<dbReference type="AlphaFoldDB" id="A0A1V9XP30"/>
<keyword evidence="4 6" id="KW-0560">Oxidoreductase</keyword>
<evidence type="ECO:0000256" key="1">
    <source>
        <dbReference type="ARBA" id="ARBA00003743"/>
    </source>
</evidence>
<comment type="subcellular location">
    <subcellularLocation>
        <location evidence="7">Mitochondrion</location>
    </subcellularLocation>
</comment>
<dbReference type="Gene3D" id="3.40.605.10">
    <property type="entry name" value="Aldehyde Dehydrogenase, Chain A, domain 1"/>
    <property type="match status" value="1"/>
</dbReference>
<dbReference type="NCBIfam" id="TIGR01780">
    <property type="entry name" value="SSADH"/>
    <property type="match status" value="1"/>
</dbReference>
<dbReference type="EMBL" id="MNPL01006656">
    <property type="protein sequence ID" value="OQR75236.1"/>
    <property type="molecule type" value="Genomic_DNA"/>
</dbReference>
<keyword evidence="7" id="KW-0520">NAD</keyword>
<reference evidence="9 10" key="1">
    <citation type="journal article" date="2017" name="Gigascience">
        <title>Draft genome of the honey bee ectoparasitic mite, Tropilaelaps mercedesae, is shaped by the parasitic life history.</title>
        <authorList>
            <person name="Dong X."/>
            <person name="Armstrong S.D."/>
            <person name="Xia D."/>
            <person name="Makepeace B.L."/>
            <person name="Darby A.C."/>
            <person name="Kadowaki T."/>
        </authorList>
    </citation>
    <scope>NUCLEOTIDE SEQUENCE [LARGE SCALE GENOMIC DNA]</scope>
    <source>
        <strain evidence="9">Wuxi-XJTLU</strain>
    </source>
</reference>
<evidence type="ECO:0000259" key="8">
    <source>
        <dbReference type="Pfam" id="PF00171"/>
    </source>
</evidence>
<dbReference type="InterPro" id="IPR029510">
    <property type="entry name" value="Ald_DH_CS_GLU"/>
</dbReference>
<dbReference type="PANTHER" id="PTHR43353:SF5">
    <property type="entry name" value="SUCCINATE-SEMIALDEHYDE DEHYDROGENASE, MITOCHONDRIAL"/>
    <property type="match status" value="1"/>
</dbReference>
<evidence type="ECO:0000256" key="7">
    <source>
        <dbReference type="RuleBase" id="RU365091"/>
    </source>
</evidence>
<name>A0A1V9XP30_9ACAR</name>
<dbReference type="EC" id="1.2.1.24" evidence="7"/>